<comment type="caution">
    <text evidence="1">The sequence shown here is derived from an EMBL/GenBank/DDBJ whole genome shotgun (WGS) entry which is preliminary data.</text>
</comment>
<evidence type="ECO:0008006" key="3">
    <source>
        <dbReference type="Google" id="ProtNLM"/>
    </source>
</evidence>
<gene>
    <name evidence="1" type="ORF">ACFO0D_17485</name>
</gene>
<keyword evidence="2" id="KW-1185">Reference proteome</keyword>
<evidence type="ECO:0000313" key="1">
    <source>
        <dbReference type="EMBL" id="MFC4640125.1"/>
    </source>
</evidence>
<evidence type="ECO:0000313" key="2">
    <source>
        <dbReference type="Proteomes" id="UP001595952"/>
    </source>
</evidence>
<organism evidence="1 2">
    <name type="scientific">Deinococcus hohokamensis</name>
    <dbReference type="NCBI Taxonomy" id="309883"/>
    <lineage>
        <taxon>Bacteria</taxon>
        <taxon>Thermotogati</taxon>
        <taxon>Deinococcota</taxon>
        <taxon>Deinococci</taxon>
        <taxon>Deinococcales</taxon>
        <taxon>Deinococcaceae</taxon>
        <taxon>Deinococcus</taxon>
    </lineage>
</organism>
<dbReference type="PROSITE" id="PS51257">
    <property type="entry name" value="PROKAR_LIPOPROTEIN"/>
    <property type="match status" value="1"/>
</dbReference>
<sequence length="155" mass="17305">MTPLPRTVLMFLTLSVSCDFGQTAALQGNLPKAAAPAQPVERTALMRGRALVNDFYALRVESLWQAFALDVREQWGSLTAFRTYRRVGATTYGAETQVIRERVFSDRGVTYYVRTAKFERGPHTLWNIVVGFDARGRVAVFAIAAQEEAESDRVA</sequence>
<proteinExistence type="predicted"/>
<accession>A0ABV9ICP9</accession>
<dbReference type="RefSeq" id="WP_380063111.1">
    <property type="nucleotide sequence ID" value="NZ_JBHSEI010000015.1"/>
</dbReference>
<dbReference type="Proteomes" id="UP001595952">
    <property type="component" value="Unassembled WGS sequence"/>
</dbReference>
<dbReference type="EMBL" id="JBHSEI010000015">
    <property type="protein sequence ID" value="MFC4640125.1"/>
    <property type="molecule type" value="Genomic_DNA"/>
</dbReference>
<reference evidence="2" key="1">
    <citation type="journal article" date="2019" name="Int. J. Syst. Evol. Microbiol.">
        <title>The Global Catalogue of Microorganisms (GCM) 10K type strain sequencing project: providing services to taxonomists for standard genome sequencing and annotation.</title>
        <authorList>
            <consortium name="The Broad Institute Genomics Platform"/>
            <consortium name="The Broad Institute Genome Sequencing Center for Infectious Disease"/>
            <person name="Wu L."/>
            <person name="Ma J."/>
        </authorList>
    </citation>
    <scope>NUCLEOTIDE SEQUENCE [LARGE SCALE GENOMIC DNA]</scope>
    <source>
        <strain evidence="2">CCUG 55995</strain>
    </source>
</reference>
<protein>
    <recommendedName>
        <fullName evidence="3">DUF3887 domain-containing protein</fullName>
    </recommendedName>
</protein>
<name>A0ABV9ICP9_9DEIO</name>